<dbReference type="PANTHER" id="PTHR35897">
    <property type="entry name" value="METHYLTRANSFERASE AUSD"/>
    <property type="match status" value="1"/>
</dbReference>
<dbReference type="SUPFAM" id="SSF53335">
    <property type="entry name" value="S-adenosyl-L-methionine-dependent methyltransferases"/>
    <property type="match status" value="1"/>
</dbReference>
<dbReference type="AlphaFoldDB" id="A0A443HUV3"/>
<protein>
    <recommendedName>
        <fullName evidence="8">Methyltransferase domain-containing protein</fullName>
    </recommendedName>
</protein>
<dbReference type="VEuPathDB" id="FungiDB:C8Q69DRAFT_466300"/>
<dbReference type="STRING" id="264951.A0A443HUV3"/>
<evidence type="ECO:0000313" key="6">
    <source>
        <dbReference type="EMBL" id="RWQ95534.1"/>
    </source>
</evidence>
<comment type="caution">
    <text evidence="6">The sequence shown here is derived from an EMBL/GenBank/DDBJ whole genome shotgun (WGS) entry which is preliminary data.</text>
</comment>
<dbReference type="RefSeq" id="XP_028485179.1">
    <property type="nucleotide sequence ID" value="XM_028630556.1"/>
</dbReference>
<sequence length="320" mass="36735">MDETFPPVKASGNEDGRSKNSPYYLKTVGDKLTGPMKDILENYSGIPSDEVERHVYELRDRAWDVHPYPCIGVFSFLDLSTNQVPAYSKILEILKPNPNAPEDQALFLDLACCFGQDIRKLVRDGVPASAVYGTDIKREFLELGFELFKDEDKFPDPERQFFVADILDADSPENAGIWNEMMSKFTIVQIANFLHLFDYERQLQICCVITRLMATKPGAMVIGRQVGSTNPREVSRAFSAPELKRNSGTRYWHSPETFRQMWVEVGEKTGTKWDVDVDFIKLDEHNLKLLEEVKQMFPSADAERKQRQVNYLIFTVTRVE</sequence>
<comment type="similarity">
    <text evidence="4">Belongs to the class I-like SAM-binding methyltransferase superfamily.</text>
</comment>
<feature type="region of interest" description="Disordered" evidence="5">
    <location>
        <begin position="1"/>
        <end position="22"/>
    </location>
</feature>
<dbReference type="GO" id="GO:0016740">
    <property type="term" value="F:transferase activity"/>
    <property type="evidence" value="ECO:0007669"/>
    <property type="project" value="UniProtKB-KW"/>
</dbReference>
<organism evidence="6 7">
    <name type="scientific">Byssochlamys spectabilis</name>
    <name type="common">Paecilomyces variotii</name>
    <dbReference type="NCBI Taxonomy" id="264951"/>
    <lineage>
        <taxon>Eukaryota</taxon>
        <taxon>Fungi</taxon>
        <taxon>Dikarya</taxon>
        <taxon>Ascomycota</taxon>
        <taxon>Pezizomycotina</taxon>
        <taxon>Eurotiomycetes</taxon>
        <taxon>Eurotiomycetidae</taxon>
        <taxon>Eurotiales</taxon>
        <taxon>Thermoascaceae</taxon>
        <taxon>Paecilomyces</taxon>
    </lineage>
</organism>
<reference evidence="6 7" key="1">
    <citation type="journal article" date="2018" name="Front. Microbiol.">
        <title>Genomic and genetic insights into a cosmopolitan fungus, Paecilomyces variotii (Eurotiales).</title>
        <authorList>
            <person name="Urquhart A.S."/>
            <person name="Mondo S.J."/>
            <person name="Makela M.R."/>
            <person name="Hane J.K."/>
            <person name="Wiebenga A."/>
            <person name="He G."/>
            <person name="Mihaltcheva S."/>
            <person name="Pangilinan J."/>
            <person name="Lipzen A."/>
            <person name="Barry K."/>
            <person name="de Vries R.P."/>
            <person name="Grigoriev I.V."/>
            <person name="Idnurm A."/>
        </authorList>
    </citation>
    <scope>NUCLEOTIDE SEQUENCE [LARGE SCALE GENOMIC DNA]</scope>
    <source>
        <strain evidence="6 7">CBS 101075</strain>
    </source>
</reference>
<dbReference type="GeneID" id="39599833"/>
<dbReference type="InterPro" id="IPR029063">
    <property type="entry name" value="SAM-dependent_MTases_sf"/>
</dbReference>
<evidence type="ECO:0000256" key="5">
    <source>
        <dbReference type="SAM" id="MobiDB-lite"/>
    </source>
</evidence>
<evidence type="ECO:0000313" key="7">
    <source>
        <dbReference type="Proteomes" id="UP000283841"/>
    </source>
</evidence>
<dbReference type="Gene3D" id="3.40.50.150">
    <property type="entry name" value="Vaccinia Virus protein VP39"/>
    <property type="match status" value="1"/>
</dbReference>
<evidence type="ECO:0000256" key="3">
    <source>
        <dbReference type="ARBA" id="ARBA00022691"/>
    </source>
</evidence>
<accession>A0A443HUV3</accession>
<keyword evidence="2" id="KW-0808">Transferase</keyword>
<gene>
    <name evidence="6" type="ORF">C8Q69DRAFT_466300</name>
</gene>
<keyword evidence="3" id="KW-0949">S-adenosyl-L-methionine</keyword>
<evidence type="ECO:0000256" key="2">
    <source>
        <dbReference type="ARBA" id="ARBA00022679"/>
    </source>
</evidence>
<evidence type="ECO:0008006" key="8">
    <source>
        <dbReference type="Google" id="ProtNLM"/>
    </source>
</evidence>
<name>A0A443HUV3_BYSSP</name>
<evidence type="ECO:0000256" key="4">
    <source>
        <dbReference type="ARBA" id="ARBA00038314"/>
    </source>
</evidence>
<dbReference type="EMBL" id="RCNU01000005">
    <property type="protein sequence ID" value="RWQ95534.1"/>
    <property type="molecule type" value="Genomic_DNA"/>
</dbReference>
<evidence type="ECO:0000256" key="1">
    <source>
        <dbReference type="ARBA" id="ARBA00005179"/>
    </source>
</evidence>
<dbReference type="InterPro" id="IPR051654">
    <property type="entry name" value="Meroterpenoid_MTases"/>
</dbReference>
<comment type="pathway">
    <text evidence="1">Secondary metabolite biosynthesis.</text>
</comment>
<dbReference type="PANTHER" id="PTHR35897:SF1">
    <property type="entry name" value="METHYLTRANSFERASE AUSD"/>
    <property type="match status" value="1"/>
</dbReference>
<dbReference type="Proteomes" id="UP000283841">
    <property type="component" value="Unassembled WGS sequence"/>
</dbReference>
<keyword evidence="7" id="KW-1185">Reference proteome</keyword>
<proteinExistence type="inferred from homology"/>